<gene>
    <name evidence="12" type="primary">LOC106807014</name>
</gene>
<dbReference type="PANTHER" id="PTHR11616:SF321">
    <property type="entry name" value="SODIUM-DEPENDENT NUTRIENT AMINO ACID TRANSPORTER 1-RELATED"/>
    <property type="match status" value="1"/>
</dbReference>
<feature type="transmembrane region" description="Helical" evidence="10">
    <location>
        <begin position="263"/>
        <end position="296"/>
    </location>
</feature>
<dbReference type="InterPro" id="IPR000175">
    <property type="entry name" value="Na/ntran_symport"/>
</dbReference>
<accession>A0ABM1DXN0</accession>
<feature type="transmembrane region" description="Helical" evidence="10">
    <location>
        <begin position="316"/>
        <end position="333"/>
    </location>
</feature>
<dbReference type="SUPFAM" id="SSF161070">
    <property type="entry name" value="SNF-like"/>
    <property type="match status" value="1"/>
</dbReference>
<keyword evidence="3 9" id="KW-0813">Transport</keyword>
<feature type="transmembrane region" description="Helical" evidence="10">
    <location>
        <begin position="234"/>
        <end position="254"/>
    </location>
</feature>
<keyword evidence="7 10" id="KW-0472">Membrane</keyword>
<proteinExistence type="inferred from homology"/>
<keyword evidence="6 10" id="KW-1133">Transmembrane helix</keyword>
<feature type="transmembrane region" description="Helical" evidence="10">
    <location>
        <begin position="403"/>
        <end position="423"/>
    </location>
</feature>
<name>A0ABM1DXN0_PRICU</name>
<evidence type="ECO:0000256" key="7">
    <source>
        <dbReference type="ARBA" id="ARBA00023136"/>
    </source>
</evidence>
<sequence length="586" mass="65606">MCSHNTAENKWNAQGKWLVRNASSQENAFEDRYERVARDGAYVLSVQIKGWKSPSDVKQDDAPEVRGAWGNQAEFFFTCVAYSVGLGNVWRFPYLVYKNGGGAFLIPYCIMLVFVGMPIFLMEISLGQFASIGPIGIWKICPIFRGLGIASVVIELTVALYYNVIIAYSIYFLFDSMRAEVPWDNCDNPWNTPSCQINSTQDGANSTQQFTPAEEYFYNKVLNISSGIDDPGDIQPMLVATLAVAWLIVFLVLIKGVGSMGKVVYFVATFPYVMLTALLINGLMLDGAIDGILYFLRPEWDRLIEMKVWRDAAVQTFYALSSCTGGLIAMSSFSNFNNNVIRDAIAIPLISLGTSLYAGLVIFSVLGFMALQKGVDVADVAEQGPGLVFVVYPEGIAQMPLPTLWAILFFMMMLVLGFGTQGTRKFCEDIQQMIDKSPGVYWRICWRFIAPAVLLFILIMSLVQYHPVVYEMPSGVYEYPDWAMAIEWSIAGIPVLIIIVVFLYTFCKGGAWSVLKDISEPEWDWGPAVEQRELQRATTSATLFKSTSELLGWNMELHERVSYTMDVDNVSNGPITFTCDDRGERY</sequence>
<dbReference type="PROSITE" id="PS00610">
    <property type="entry name" value="NA_NEUROTRAN_SYMP_1"/>
    <property type="match status" value="1"/>
</dbReference>
<evidence type="ECO:0000256" key="1">
    <source>
        <dbReference type="ARBA" id="ARBA00004141"/>
    </source>
</evidence>
<keyword evidence="5 9" id="KW-0769">Symport</keyword>
<feature type="transmembrane region" description="Helical" evidence="10">
    <location>
        <begin position="444"/>
        <end position="465"/>
    </location>
</feature>
<dbReference type="PANTHER" id="PTHR11616">
    <property type="entry name" value="SODIUM/CHLORIDE DEPENDENT TRANSPORTER"/>
    <property type="match status" value="1"/>
</dbReference>
<evidence type="ECO:0000256" key="9">
    <source>
        <dbReference type="RuleBase" id="RU003732"/>
    </source>
</evidence>
<dbReference type="InterPro" id="IPR037272">
    <property type="entry name" value="SNS_sf"/>
</dbReference>
<reference evidence="12" key="1">
    <citation type="submission" date="2025-08" db="UniProtKB">
        <authorList>
            <consortium name="RefSeq"/>
        </authorList>
    </citation>
    <scope>IDENTIFICATION</scope>
</reference>
<evidence type="ECO:0000256" key="10">
    <source>
        <dbReference type="SAM" id="Phobius"/>
    </source>
</evidence>
<evidence type="ECO:0000313" key="11">
    <source>
        <dbReference type="Proteomes" id="UP000695022"/>
    </source>
</evidence>
<organism evidence="11 12">
    <name type="scientific">Priapulus caudatus</name>
    <name type="common">Priapulid worm</name>
    <dbReference type="NCBI Taxonomy" id="37621"/>
    <lineage>
        <taxon>Eukaryota</taxon>
        <taxon>Metazoa</taxon>
        <taxon>Ecdysozoa</taxon>
        <taxon>Scalidophora</taxon>
        <taxon>Priapulida</taxon>
        <taxon>Priapulimorpha</taxon>
        <taxon>Priapulimorphida</taxon>
        <taxon>Priapulidae</taxon>
        <taxon>Priapulus</taxon>
    </lineage>
</organism>
<comment type="subcellular location">
    <subcellularLocation>
        <location evidence="1">Membrane</location>
        <topology evidence="1">Multi-pass membrane protein</topology>
    </subcellularLocation>
</comment>
<dbReference type="PROSITE" id="PS50267">
    <property type="entry name" value="NA_NEUROTRAN_SYMP_3"/>
    <property type="match status" value="1"/>
</dbReference>
<evidence type="ECO:0000256" key="8">
    <source>
        <dbReference type="ARBA" id="ARBA00023180"/>
    </source>
</evidence>
<feature type="transmembrane region" description="Helical" evidence="10">
    <location>
        <begin position="105"/>
        <end position="126"/>
    </location>
</feature>
<keyword evidence="11" id="KW-1185">Reference proteome</keyword>
<dbReference type="Proteomes" id="UP000695022">
    <property type="component" value="Unplaced"/>
</dbReference>
<evidence type="ECO:0000256" key="2">
    <source>
        <dbReference type="ARBA" id="ARBA00006459"/>
    </source>
</evidence>
<dbReference type="GeneID" id="106807014"/>
<dbReference type="PRINTS" id="PR00176">
    <property type="entry name" value="NANEUSMPORT"/>
</dbReference>
<evidence type="ECO:0000313" key="12">
    <source>
        <dbReference type="RefSeq" id="XP_014664701.1"/>
    </source>
</evidence>
<protein>
    <recommendedName>
        <fullName evidence="9">Transporter</fullName>
    </recommendedName>
</protein>
<feature type="transmembrane region" description="Helical" evidence="10">
    <location>
        <begin position="147"/>
        <end position="174"/>
    </location>
</feature>
<feature type="transmembrane region" description="Helical" evidence="10">
    <location>
        <begin position="485"/>
        <end position="506"/>
    </location>
</feature>
<dbReference type="RefSeq" id="XP_014664701.1">
    <property type="nucleotide sequence ID" value="XM_014809215.1"/>
</dbReference>
<evidence type="ECO:0000256" key="4">
    <source>
        <dbReference type="ARBA" id="ARBA00022692"/>
    </source>
</evidence>
<comment type="similarity">
    <text evidence="2 9">Belongs to the sodium:neurotransmitter symporter (SNF) (TC 2.A.22) family.</text>
</comment>
<feature type="transmembrane region" description="Helical" evidence="10">
    <location>
        <begin position="75"/>
        <end position="93"/>
    </location>
</feature>
<feature type="transmembrane region" description="Helical" evidence="10">
    <location>
        <begin position="345"/>
        <end position="371"/>
    </location>
</feature>
<evidence type="ECO:0000256" key="6">
    <source>
        <dbReference type="ARBA" id="ARBA00022989"/>
    </source>
</evidence>
<evidence type="ECO:0000256" key="5">
    <source>
        <dbReference type="ARBA" id="ARBA00022847"/>
    </source>
</evidence>
<keyword evidence="4 9" id="KW-0812">Transmembrane</keyword>
<evidence type="ECO:0000256" key="3">
    <source>
        <dbReference type="ARBA" id="ARBA00022448"/>
    </source>
</evidence>
<dbReference type="Pfam" id="PF00209">
    <property type="entry name" value="SNF"/>
    <property type="match status" value="1"/>
</dbReference>
<keyword evidence="8" id="KW-0325">Glycoprotein</keyword>